<dbReference type="EMBL" id="CP036279">
    <property type="protein sequence ID" value="QDU61011.1"/>
    <property type="molecule type" value="Genomic_DNA"/>
</dbReference>
<protein>
    <recommendedName>
        <fullName evidence="3">DUF763 domain-containing protein</fullName>
    </recommendedName>
</protein>
<gene>
    <name evidence="1" type="ORF">Pan216_18640</name>
</gene>
<evidence type="ECO:0008006" key="3">
    <source>
        <dbReference type="Google" id="ProtNLM"/>
    </source>
</evidence>
<keyword evidence="2" id="KW-1185">Reference proteome</keyword>
<sequence>MTLPLRTAAVTIRGITRGVWTTLMTRRGTAHLPLHGGKAPRWLFERMVQLAGAISIAIVRDYGPDEMLRRLSDPFWFQAFGCVLGFDWHSSGVTTTVCGALKEATKEYGSEMGFVVCGGKGKTSRRTPEEIDRVCQTSGDNGASLIHASRTAAKVDSAALQDGYQVYQHSFFFIPGAGEQWCVVQQGMNDAEGYARRYHWLSGVRPSLVSDPHAAVADDHRGVFLNLVAEEASQHQACLTDLSREHPDRLLEEASPLFAEPMPLFELAMPRRHTLSTGHIDPRALRKVLVSTYEKQATDFETLLGTPGLGPKALRSLSLIAEVIHNQPASRRDPAAYSFAHGGKDGHPYHVNRLLYDENIDRLRTALNQAQVGHSDKLHSYKRLAKFVDGLG</sequence>
<evidence type="ECO:0000313" key="2">
    <source>
        <dbReference type="Proteomes" id="UP000317093"/>
    </source>
</evidence>
<evidence type="ECO:0000313" key="1">
    <source>
        <dbReference type="EMBL" id="QDU61011.1"/>
    </source>
</evidence>
<reference evidence="1 2" key="1">
    <citation type="submission" date="2019-02" db="EMBL/GenBank/DDBJ databases">
        <title>Deep-cultivation of Planctomycetes and their phenomic and genomic characterization uncovers novel biology.</title>
        <authorList>
            <person name="Wiegand S."/>
            <person name="Jogler M."/>
            <person name="Boedeker C."/>
            <person name="Pinto D."/>
            <person name="Vollmers J."/>
            <person name="Rivas-Marin E."/>
            <person name="Kohn T."/>
            <person name="Peeters S.H."/>
            <person name="Heuer A."/>
            <person name="Rast P."/>
            <person name="Oberbeckmann S."/>
            <person name="Bunk B."/>
            <person name="Jeske O."/>
            <person name="Meyerdierks A."/>
            <person name="Storesund J.E."/>
            <person name="Kallscheuer N."/>
            <person name="Luecker S."/>
            <person name="Lage O.M."/>
            <person name="Pohl T."/>
            <person name="Merkel B.J."/>
            <person name="Hornburger P."/>
            <person name="Mueller R.-W."/>
            <person name="Bruemmer F."/>
            <person name="Labrenz M."/>
            <person name="Spormann A.M."/>
            <person name="Op den Camp H."/>
            <person name="Overmann J."/>
            <person name="Amann R."/>
            <person name="Jetten M.S.M."/>
            <person name="Mascher T."/>
            <person name="Medema M.H."/>
            <person name="Devos D.P."/>
            <person name="Kaster A.-K."/>
            <person name="Ovreas L."/>
            <person name="Rohde M."/>
            <person name="Galperin M.Y."/>
            <person name="Jogler C."/>
        </authorList>
    </citation>
    <scope>NUCLEOTIDE SEQUENCE [LARGE SCALE GENOMIC DNA]</scope>
    <source>
        <strain evidence="1 2">Pan216</strain>
    </source>
</reference>
<dbReference type="PANTHER" id="PTHR38597:SF1">
    <property type="entry name" value="BLL3834 PROTEIN"/>
    <property type="match status" value="1"/>
</dbReference>
<dbReference type="AlphaFoldDB" id="A0A518B202"/>
<dbReference type="Proteomes" id="UP000317093">
    <property type="component" value="Chromosome"/>
</dbReference>
<accession>A0A518B202</accession>
<dbReference type="InterPro" id="IPR008482">
    <property type="entry name" value="DUF763"/>
</dbReference>
<dbReference type="PANTHER" id="PTHR38597">
    <property type="entry name" value="BLL3834 PROTEIN"/>
    <property type="match status" value="1"/>
</dbReference>
<dbReference type="KEGG" id="knv:Pan216_18640"/>
<proteinExistence type="predicted"/>
<name>A0A518B202_9BACT</name>
<organism evidence="1 2">
    <name type="scientific">Kolteria novifilia</name>
    <dbReference type="NCBI Taxonomy" id="2527975"/>
    <lineage>
        <taxon>Bacteria</taxon>
        <taxon>Pseudomonadati</taxon>
        <taxon>Planctomycetota</taxon>
        <taxon>Planctomycetia</taxon>
        <taxon>Kolteriales</taxon>
        <taxon>Kolteriaceae</taxon>
        <taxon>Kolteria</taxon>
    </lineage>
</organism>
<dbReference type="Pfam" id="PF05559">
    <property type="entry name" value="DUF763"/>
    <property type="match status" value="1"/>
</dbReference>